<dbReference type="EnsemblMetazoa" id="GMOY004433-RA">
    <property type="protein sequence ID" value="GMOY004433-PA"/>
    <property type="gene ID" value="GMOY004433"/>
</dbReference>
<feature type="region of interest" description="Disordered" evidence="1">
    <location>
        <begin position="753"/>
        <end position="794"/>
    </location>
</feature>
<dbReference type="Gene3D" id="2.60.120.10">
    <property type="entry name" value="Jelly Rolls"/>
    <property type="match status" value="1"/>
</dbReference>
<reference evidence="2" key="1">
    <citation type="submission" date="2020-05" db="UniProtKB">
        <authorList>
            <consortium name="EnsemblMetazoa"/>
        </authorList>
    </citation>
    <scope>IDENTIFICATION</scope>
    <source>
        <strain evidence="2">Yale</strain>
    </source>
</reference>
<evidence type="ECO:0000256" key="1">
    <source>
        <dbReference type="SAM" id="MobiDB-lite"/>
    </source>
</evidence>
<dbReference type="STRING" id="37546.A0A1B0FKT9"/>
<feature type="region of interest" description="Disordered" evidence="1">
    <location>
        <begin position="451"/>
        <end position="471"/>
    </location>
</feature>
<feature type="region of interest" description="Disordered" evidence="1">
    <location>
        <begin position="1"/>
        <end position="33"/>
    </location>
</feature>
<feature type="compositionally biased region" description="Basic residues" evidence="1">
    <location>
        <begin position="857"/>
        <end position="872"/>
    </location>
</feature>
<feature type="compositionally biased region" description="Polar residues" evidence="1">
    <location>
        <begin position="758"/>
        <end position="782"/>
    </location>
</feature>
<accession>A0A1B0FKT9</accession>
<evidence type="ECO:0000313" key="2">
    <source>
        <dbReference type="EnsemblMetazoa" id="GMOY004433-PA"/>
    </source>
</evidence>
<proteinExistence type="predicted"/>
<dbReference type="EMBL" id="CCAG010003564">
    <property type="status" value="NOT_ANNOTATED_CDS"/>
    <property type="molecule type" value="Genomic_DNA"/>
</dbReference>
<sequence length="1204" mass="135993">MECEIVSEEVGKARKKFTGKPSEKGNTTNPTPSEVVIPEANQRSNNFSLYRFPKVMARCNENLELTRFFDNDNSVGVRLVEHLRGGCGRVAPRPYSAFQCLEGEGLSMSSLEIILGRPSNNDVDVFVEPLQQTESKYSRKSRDFKKQKKNQTPVNQKIYDGAPPLENVEDQSPILITDSRDTDGSSLVHHPKCFTPRISASRKSVEVPAGDHLRRVILKRLSKASCSRRTLLQEFENTVSDAEFNPRVFSTPRSSKSMNDCERGLRSNNLSTNLDWSVIQRMDEKLKAVLTCTTNSDETEHDKQNKNLPINNKCGESENNSENVFHVVHDAKQICNEVSNSRKAGKKMECEIVSEEVGKARKKFTGKPSEKGNTTNPTPSEVVIPEANQRKSCMQTVPESNVEEDRPVSVETCKKNWKEISQEPLNLDCKRKNDLTCCEISPEIIPKDAEPSKKATTCNKNQSYKQPPEESLNGCINAKELSGFGNNEILDLRKRKSNNRYRRSRKRNLADRNILELSKCNDQEQQQEEHVTTVKRSVVLGTVQEQKQEGEVKERNMGDVHILSVPDAFRDSSANTHAENNNISNKSLLVDETSTDLVSFKASNTQRARRARSTKTSPNLLKNYLDLSRRISLRKRSNVLQQSMRSLYTEPNLDEVLATNTSQDADIACVIREPTINLPSVSSRSDTPENMPPLRVISPHHADMSVRPFITSVEMLPLLQPPQEFNTNTRISESASNVTDNIAFLDKMNTVTKAKDPGSSQDGKNLTIVNKETPSDLPNDSKTVFKKPKARAPRLKNSKTKYNEVASSAFVEEDEHRTIQLKERREGNTAKKPPLSPNERVNKNVVSAEIQSVFKKPRGRPLKSTSLRRSKRQPVPTKGLNFFANMYMEVMEQTYKRRRNTKNAALKTEKIKKVIQDPKNSLGNSSSTTNSNRKAAVEKRVIKKTAAKKTKLKPVAKVKKVKPQATLATIPESCHENSVNVSRINLKQKPPVESLNFIFDQLRDNSRIMESDQLTSTVNVFPDKPKEENRQPRELRVRLRRLNWNNSDRYVNNCTRPTSPVTPSSPTSLTYTNCSSTTSNTSELISWLKNATGNGNPSREVFRHMPEKSSLSFTEIQGIEYAFYDTDDKTSLGYLRFKPKQSKPKKCAKRYHLHFIVLESNFCISTNSEKISLKPGDMAAIQKGTHYGIDNLTDEKGILMVIKK</sequence>
<organism evidence="2 3">
    <name type="scientific">Glossina morsitans morsitans</name>
    <name type="common">Savannah tsetse fly</name>
    <dbReference type="NCBI Taxonomy" id="37546"/>
    <lineage>
        <taxon>Eukaryota</taxon>
        <taxon>Metazoa</taxon>
        <taxon>Ecdysozoa</taxon>
        <taxon>Arthropoda</taxon>
        <taxon>Hexapoda</taxon>
        <taxon>Insecta</taxon>
        <taxon>Pterygota</taxon>
        <taxon>Neoptera</taxon>
        <taxon>Endopterygota</taxon>
        <taxon>Diptera</taxon>
        <taxon>Brachycera</taxon>
        <taxon>Muscomorpha</taxon>
        <taxon>Hippoboscoidea</taxon>
        <taxon>Glossinidae</taxon>
        <taxon>Glossina</taxon>
    </lineage>
</organism>
<keyword evidence="3" id="KW-1185">Reference proteome</keyword>
<feature type="region of interest" description="Disordered" evidence="1">
    <location>
        <begin position="857"/>
        <end position="876"/>
    </location>
</feature>
<feature type="region of interest" description="Disordered" evidence="1">
    <location>
        <begin position="918"/>
        <end position="937"/>
    </location>
</feature>
<dbReference type="Proteomes" id="UP000092444">
    <property type="component" value="Unassembled WGS sequence"/>
</dbReference>
<dbReference type="AlphaFoldDB" id="A0A1B0FKT9"/>
<feature type="region of interest" description="Disordered" evidence="1">
    <location>
        <begin position="138"/>
        <end position="164"/>
    </location>
</feature>
<feature type="compositionally biased region" description="Low complexity" evidence="1">
    <location>
        <begin position="920"/>
        <end position="932"/>
    </location>
</feature>
<evidence type="ECO:0000313" key="3">
    <source>
        <dbReference type="Proteomes" id="UP000092444"/>
    </source>
</evidence>
<dbReference type="SUPFAM" id="SSF51182">
    <property type="entry name" value="RmlC-like cupins"/>
    <property type="match status" value="1"/>
</dbReference>
<dbReference type="InterPro" id="IPR011051">
    <property type="entry name" value="RmlC_Cupin_sf"/>
</dbReference>
<feature type="compositionally biased region" description="Basic residues" evidence="1">
    <location>
        <begin position="784"/>
        <end position="794"/>
    </location>
</feature>
<dbReference type="EMBL" id="CCAG010003563">
    <property type="status" value="NOT_ANNOTATED_CDS"/>
    <property type="molecule type" value="Genomic_DNA"/>
</dbReference>
<protein>
    <submittedName>
        <fullName evidence="2">Mif2/CENP-C cupin domain-containing protein</fullName>
    </submittedName>
</protein>
<feature type="compositionally biased region" description="Polar residues" evidence="1">
    <location>
        <begin position="454"/>
        <end position="465"/>
    </location>
</feature>
<dbReference type="InterPro" id="IPR014710">
    <property type="entry name" value="RmlC-like_jellyroll"/>
</dbReference>
<feature type="region of interest" description="Disordered" evidence="1">
    <location>
        <begin position="361"/>
        <end position="381"/>
    </location>
</feature>
<name>A0A1B0FKT9_GLOMM</name>